<evidence type="ECO:0000313" key="2">
    <source>
        <dbReference type="Proteomes" id="UP000034956"/>
    </source>
</evidence>
<evidence type="ECO:0000313" key="1">
    <source>
        <dbReference type="EMBL" id="KKU91573.1"/>
    </source>
</evidence>
<comment type="caution">
    <text evidence="1">The sequence shown here is derived from an EMBL/GenBank/DDBJ whole genome shotgun (WGS) entry which is preliminary data.</text>
</comment>
<organism evidence="1 2">
    <name type="scientific">Candidatus Jorgensenbacteria bacterium GW2011_GWA1_48_11</name>
    <dbReference type="NCBI Taxonomy" id="1618660"/>
    <lineage>
        <taxon>Bacteria</taxon>
        <taxon>Candidatus Joergenseniibacteriota</taxon>
    </lineage>
</organism>
<protein>
    <submittedName>
        <fullName evidence="1">Uncharacterized protein</fullName>
    </submittedName>
</protein>
<reference evidence="1 2" key="1">
    <citation type="journal article" date="2015" name="Nature">
        <title>rRNA introns, odd ribosomes, and small enigmatic genomes across a large radiation of phyla.</title>
        <authorList>
            <person name="Brown C.T."/>
            <person name="Hug L.A."/>
            <person name="Thomas B.C."/>
            <person name="Sharon I."/>
            <person name="Castelle C.J."/>
            <person name="Singh A."/>
            <person name="Wilkins M.J."/>
            <person name="Williams K.H."/>
            <person name="Banfield J.F."/>
        </authorList>
    </citation>
    <scope>NUCLEOTIDE SEQUENCE [LARGE SCALE GENOMIC DNA]</scope>
</reference>
<gene>
    <name evidence="1" type="ORF">UY23_C0001G0179</name>
</gene>
<dbReference type="Proteomes" id="UP000034956">
    <property type="component" value="Unassembled WGS sequence"/>
</dbReference>
<sequence length="84" mass="8814">METGLEACVGNSHASEAGIDRDIGDRPAVAQDLGGIFDQNRVEIVSGRTYDFCKLPAKRGKSRRGCRGRPAGEIEAGAIVVAAV</sequence>
<accession>A0A0G1WML9</accession>
<dbReference type="EMBL" id="LCPF01000001">
    <property type="protein sequence ID" value="KKU91573.1"/>
    <property type="molecule type" value="Genomic_DNA"/>
</dbReference>
<proteinExistence type="predicted"/>
<name>A0A0G1WML9_9BACT</name>
<dbReference type="AlphaFoldDB" id="A0A0G1WML9"/>